<evidence type="ECO:0000313" key="3">
    <source>
        <dbReference type="Proteomes" id="UP000226525"/>
    </source>
</evidence>
<sequence length="420" mass="45283">MDKSMGKFSVAVVAFLTSLVSTSMAKDFNYISSFSTSDNIEISGVETAAEIVAASEDGQMLIYSDSPMFAVGMIDISNSSEPKPLGFIQVGGEPTSVSVKNGLAYVGINTSESYVNPSGKLIVIDLETKRVVRETDLGGQPDSVAVAPDGSFVAVAIENERNEDVNDEKIPQLPGGFLALIDSNGTLKMIDLTGLSEIAPMDPEPEYVDINQLGETVVTLQENNWIVVVNKEGVVVNDFSAGTVNLRNIDNKKDGVLSLTDDIFGVRREPDAVKWIDNNHFVTANEGDYKHEAPGQAKRGGSRGWTIWHKDGNVVFESGASFERALALAGYWPEGRAEKKGVEPESVEVGTFHGKKLVFIGAERANAVGVYDISDIENPKLNQILSTGIGPEGLLAIEKRNLFISANEVDTKKSITIYQN</sequence>
<dbReference type="PANTHER" id="PTHR46928">
    <property type="entry name" value="MESENCHYME-SPECIFIC CELL SURFACE GLYCOPROTEIN"/>
    <property type="match status" value="1"/>
</dbReference>
<feature type="chain" id="PRO_5014952287" description="Alkaline phosphatase" evidence="1">
    <location>
        <begin position="26"/>
        <end position="420"/>
    </location>
</feature>
<reference evidence="3" key="1">
    <citation type="submission" date="2017-09" db="EMBL/GenBank/DDBJ databases">
        <title>The Reconstruction of 2,631 Draft Metagenome-Assembled Genomes from the Global Oceans.</title>
        <authorList>
            <person name="Tully B.J."/>
            <person name="Graham E.D."/>
            <person name="Heidelberg J.F."/>
        </authorList>
    </citation>
    <scope>NUCLEOTIDE SEQUENCE [LARGE SCALE GENOMIC DNA]</scope>
</reference>
<evidence type="ECO:0000256" key="1">
    <source>
        <dbReference type="SAM" id="SignalP"/>
    </source>
</evidence>
<dbReference type="PANTHER" id="PTHR46928:SF1">
    <property type="entry name" value="MESENCHYME-SPECIFIC CELL SURFACE GLYCOPROTEIN"/>
    <property type="match status" value="1"/>
</dbReference>
<dbReference type="AlphaFoldDB" id="A0A2D6YFV2"/>
<dbReference type="Gene3D" id="2.130.10.10">
    <property type="entry name" value="YVTN repeat-like/Quinoprotein amine dehydrogenase"/>
    <property type="match status" value="1"/>
</dbReference>
<evidence type="ECO:0008006" key="4">
    <source>
        <dbReference type="Google" id="ProtNLM"/>
    </source>
</evidence>
<proteinExistence type="predicted"/>
<gene>
    <name evidence="2" type="ORF">CMN54_01170</name>
</gene>
<dbReference type="Proteomes" id="UP000226525">
    <property type="component" value="Unassembled WGS sequence"/>
</dbReference>
<feature type="signal peptide" evidence="1">
    <location>
        <begin position="1"/>
        <end position="25"/>
    </location>
</feature>
<name>A0A2D6YFV2_9DELT</name>
<accession>A0A2D6YFV2</accession>
<comment type="caution">
    <text evidence="2">The sequence shown here is derived from an EMBL/GenBank/DDBJ whole genome shotgun (WGS) entry which is preliminary data.</text>
</comment>
<dbReference type="InterPro" id="IPR015943">
    <property type="entry name" value="WD40/YVTN_repeat-like_dom_sf"/>
</dbReference>
<organism evidence="2 3">
    <name type="scientific">SAR324 cluster bacterium</name>
    <dbReference type="NCBI Taxonomy" id="2024889"/>
    <lineage>
        <taxon>Bacteria</taxon>
        <taxon>Deltaproteobacteria</taxon>
        <taxon>SAR324 cluster</taxon>
    </lineage>
</organism>
<dbReference type="InterPro" id="IPR011044">
    <property type="entry name" value="Quino_amine_DH_bsu"/>
</dbReference>
<dbReference type="InterPro" id="IPR052956">
    <property type="entry name" value="Mesenchyme-surface_protein"/>
</dbReference>
<protein>
    <recommendedName>
        <fullName evidence="4">Alkaline phosphatase</fullName>
    </recommendedName>
</protein>
<dbReference type="SUPFAM" id="SSF50969">
    <property type="entry name" value="YVTN repeat-like/Quinoprotein amine dehydrogenase"/>
    <property type="match status" value="1"/>
</dbReference>
<keyword evidence="1" id="KW-0732">Signal</keyword>
<dbReference type="EMBL" id="NZEX01000012">
    <property type="protein sequence ID" value="MAH62062.1"/>
    <property type="molecule type" value="Genomic_DNA"/>
</dbReference>
<evidence type="ECO:0000313" key="2">
    <source>
        <dbReference type="EMBL" id="MAH62062.1"/>
    </source>
</evidence>